<sequence length="347" mass="36858">MTQAAGIAVAGAGLIGRKHISAIGQTEGAARLTAIADPGDPARELAAELGVPWFADISSLLEKARPDGLVIATPNQSHVENGLEAIAAGVPALIEKPVAIGSEEGERLVLAGEAAGVPLLAGHHRRYNPLIEKAKALVSEGRLGQVVSVSVMGWLFKPADYFAPEWRRQPGAGPVYTNLIHDIDLMQHLCGPVERVSCFSSNRTRGHAVEDSAVISFAFANGALGTANVSDTAVAPWSWELTARENPVYPPTGEACYLIGGTHGSLELPSLKLWHQAGTRSWWEPIDASQQAYSFEDPLVRQMRHFAGVIRGTEAPRVTARDGLQALRVIEAILQSARDGVPVMVSG</sequence>
<dbReference type="SUPFAM" id="SSF51735">
    <property type="entry name" value="NAD(P)-binding Rossmann-fold domains"/>
    <property type="match status" value="1"/>
</dbReference>
<evidence type="ECO:0000259" key="2">
    <source>
        <dbReference type="Pfam" id="PF02894"/>
    </source>
</evidence>
<gene>
    <name evidence="3" type="ORF">SAMN05444272_2150</name>
</gene>
<name>A0A1M7H976_9HYPH</name>
<dbReference type="InterPro" id="IPR051450">
    <property type="entry name" value="Gfo/Idh/MocA_Oxidoreductases"/>
</dbReference>
<dbReference type="InterPro" id="IPR036291">
    <property type="entry name" value="NAD(P)-bd_dom_sf"/>
</dbReference>
<dbReference type="AlphaFoldDB" id="A0A1M7H976"/>
<dbReference type="SUPFAM" id="SSF55347">
    <property type="entry name" value="Glyceraldehyde-3-phosphate dehydrogenase-like, C-terminal domain"/>
    <property type="match status" value="1"/>
</dbReference>
<dbReference type="OrthoDB" id="9792935at2"/>
<dbReference type="InterPro" id="IPR000683">
    <property type="entry name" value="Gfo/Idh/MocA-like_OxRdtase_N"/>
</dbReference>
<dbReference type="STRING" id="735517.SAMN05444272_2150"/>
<dbReference type="InterPro" id="IPR004104">
    <property type="entry name" value="Gfo/Idh/MocA-like_OxRdtase_C"/>
</dbReference>
<dbReference type="GO" id="GO:0000166">
    <property type="term" value="F:nucleotide binding"/>
    <property type="evidence" value="ECO:0007669"/>
    <property type="project" value="InterPro"/>
</dbReference>
<evidence type="ECO:0000313" key="4">
    <source>
        <dbReference type="Proteomes" id="UP000186002"/>
    </source>
</evidence>
<dbReference type="RefSeq" id="WP_073012840.1">
    <property type="nucleotide sequence ID" value="NZ_FRBW01000002.1"/>
</dbReference>
<accession>A0A1M7H976</accession>
<dbReference type="Gene3D" id="3.30.360.10">
    <property type="entry name" value="Dihydrodipicolinate Reductase, domain 2"/>
    <property type="match status" value="1"/>
</dbReference>
<proteinExistence type="predicted"/>
<reference evidence="3 4" key="1">
    <citation type="submission" date="2016-11" db="EMBL/GenBank/DDBJ databases">
        <authorList>
            <person name="Jaros S."/>
            <person name="Januszkiewicz K."/>
            <person name="Wedrychowicz H."/>
        </authorList>
    </citation>
    <scope>NUCLEOTIDE SEQUENCE [LARGE SCALE GENOMIC DNA]</scope>
    <source>
        <strain evidence="3 4">DSM 22153</strain>
    </source>
</reference>
<dbReference type="Pfam" id="PF01408">
    <property type="entry name" value="GFO_IDH_MocA"/>
    <property type="match status" value="1"/>
</dbReference>
<dbReference type="Gene3D" id="3.40.50.720">
    <property type="entry name" value="NAD(P)-binding Rossmann-like Domain"/>
    <property type="match status" value="1"/>
</dbReference>
<protein>
    <submittedName>
        <fullName evidence="3">Predicted dehydrogenase</fullName>
    </submittedName>
</protein>
<evidence type="ECO:0000259" key="1">
    <source>
        <dbReference type="Pfam" id="PF01408"/>
    </source>
</evidence>
<organism evidence="3 4">
    <name type="scientific">Roseibium suaedae</name>
    <dbReference type="NCBI Taxonomy" id="735517"/>
    <lineage>
        <taxon>Bacteria</taxon>
        <taxon>Pseudomonadati</taxon>
        <taxon>Pseudomonadota</taxon>
        <taxon>Alphaproteobacteria</taxon>
        <taxon>Hyphomicrobiales</taxon>
        <taxon>Stappiaceae</taxon>
        <taxon>Roseibium</taxon>
    </lineage>
</organism>
<feature type="domain" description="Gfo/Idh/MocA-like oxidoreductase N-terminal" evidence="1">
    <location>
        <begin position="7"/>
        <end position="123"/>
    </location>
</feature>
<dbReference type="Pfam" id="PF02894">
    <property type="entry name" value="GFO_IDH_MocA_C"/>
    <property type="match status" value="1"/>
</dbReference>
<dbReference type="PANTHER" id="PTHR43377">
    <property type="entry name" value="BILIVERDIN REDUCTASE A"/>
    <property type="match status" value="1"/>
</dbReference>
<dbReference type="PANTHER" id="PTHR43377:SF8">
    <property type="entry name" value="BLR3664 PROTEIN"/>
    <property type="match status" value="1"/>
</dbReference>
<dbReference type="EMBL" id="FRBW01000002">
    <property type="protein sequence ID" value="SHM25151.1"/>
    <property type="molecule type" value="Genomic_DNA"/>
</dbReference>
<keyword evidence="4" id="KW-1185">Reference proteome</keyword>
<evidence type="ECO:0000313" key="3">
    <source>
        <dbReference type="EMBL" id="SHM25151.1"/>
    </source>
</evidence>
<dbReference type="Proteomes" id="UP000186002">
    <property type="component" value="Unassembled WGS sequence"/>
</dbReference>
<feature type="domain" description="Gfo/Idh/MocA-like oxidoreductase C-terminal" evidence="2">
    <location>
        <begin position="135"/>
        <end position="345"/>
    </location>
</feature>